<protein>
    <submittedName>
        <fullName evidence="1">Uncharacterized protein</fullName>
    </submittedName>
</protein>
<accession>A0AAV4QPA9</accession>
<keyword evidence="2" id="KW-1185">Reference proteome</keyword>
<dbReference type="AlphaFoldDB" id="A0AAV4QPA9"/>
<dbReference type="Proteomes" id="UP001054945">
    <property type="component" value="Unassembled WGS sequence"/>
</dbReference>
<evidence type="ECO:0000313" key="1">
    <source>
        <dbReference type="EMBL" id="GIY11533.1"/>
    </source>
</evidence>
<name>A0AAV4QPA9_CAEEX</name>
<proteinExistence type="predicted"/>
<evidence type="ECO:0000313" key="2">
    <source>
        <dbReference type="Proteomes" id="UP001054945"/>
    </source>
</evidence>
<comment type="caution">
    <text evidence="1">The sequence shown here is derived from an EMBL/GenBank/DDBJ whole genome shotgun (WGS) entry which is preliminary data.</text>
</comment>
<dbReference type="EMBL" id="BPLR01006656">
    <property type="protein sequence ID" value="GIY11533.1"/>
    <property type="molecule type" value="Genomic_DNA"/>
</dbReference>
<organism evidence="1 2">
    <name type="scientific">Caerostris extrusa</name>
    <name type="common">Bark spider</name>
    <name type="synonym">Caerostris bankana</name>
    <dbReference type="NCBI Taxonomy" id="172846"/>
    <lineage>
        <taxon>Eukaryota</taxon>
        <taxon>Metazoa</taxon>
        <taxon>Ecdysozoa</taxon>
        <taxon>Arthropoda</taxon>
        <taxon>Chelicerata</taxon>
        <taxon>Arachnida</taxon>
        <taxon>Araneae</taxon>
        <taxon>Araneomorphae</taxon>
        <taxon>Entelegynae</taxon>
        <taxon>Araneoidea</taxon>
        <taxon>Araneidae</taxon>
        <taxon>Caerostris</taxon>
    </lineage>
</organism>
<gene>
    <name evidence="1" type="ORF">CEXT_206291</name>
</gene>
<reference evidence="1 2" key="1">
    <citation type="submission" date="2021-06" db="EMBL/GenBank/DDBJ databases">
        <title>Caerostris extrusa draft genome.</title>
        <authorList>
            <person name="Kono N."/>
            <person name="Arakawa K."/>
        </authorList>
    </citation>
    <scope>NUCLEOTIDE SEQUENCE [LARGE SCALE GENOMIC DNA]</scope>
</reference>
<sequence length="102" mass="11683">MDQILREDQNKEAHFVLQCTKYAEILGMHENCNILQQSTLTLIFSGNALFVEEITFTCDGVVNLHNSYVCATSNPHAFQEWFSFSVWADPVNDFLIGPYFSK</sequence>